<organism evidence="3 4">
    <name type="scientific">Candidatus Magnetominusculus xianensis</name>
    <dbReference type="NCBI Taxonomy" id="1748249"/>
    <lineage>
        <taxon>Bacteria</taxon>
        <taxon>Pseudomonadati</taxon>
        <taxon>Nitrospirota</taxon>
        <taxon>Nitrospiria</taxon>
        <taxon>Nitrospirales</taxon>
        <taxon>Nitrospiraceae</taxon>
        <taxon>Candidatus Magnetominusculus</taxon>
    </lineage>
</organism>
<dbReference type="GO" id="GO:0052913">
    <property type="term" value="F:16S rRNA (guanine(966)-N(2))-methyltransferase activity"/>
    <property type="evidence" value="ECO:0007669"/>
    <property type="project" value="UniProtKB-EC"/>
</dbReference>
<name>A0ABR5SCQ8_9BACT</name>
<dbReference type="RefSeq" id="WP_085053144.1">
    <property type="nucleotide sequence ID" value="NZ_LNQR01000090.1"/>
</dbReference>
<evidence type="ECO:0000256" key="2">
    <source>
        <dbReference type="ARBA" id="ARBA00022679"/>
    </source>
</evidence>
<dbReference type="InterPro" id="IPR029063">
    <property type="entry name" value="SAM-dependent_MTases_sf"/>
</dbReference>
<dbReference type="SUPFAM" id="SSF53335">
    <property type="entry name" value="S-adenosyl-L-methionine-dependent methyltransferases"/>
    <property type="match status" value="1"/>
</dbReference>
<dbReference type="EMBL" id="LNQR01000090">
    <property type="protein sequence ID" value="KWT82081.1"/>
    <property type="molecule type" value="Genomic_DNA"/>
</dbReference>
<reference evidence="3 4" key="1">
    <citation type="submission" date="2015-11" db="EMBL/GenBank/DDBJ databases">
        <authorList>
            <person name="Lin W."/>
        </authorList>
    </citation>
    <scope>NUCLEOTIDE SEQUENCE [LARGE SCALE GENOMIC DNA]</scope>
    <source>
        <strain evidence="3 4">HCH-1</strain>
    </source>
</reference>
<comment type="caution">
    <text evidence="3">The sequence shown here is derived from an EMBL/GenBank/DDBJ whole genome shotgun (WGS) entry which is preliminary data.</text>
</comment>
<dbReference type="CDD" id="cd02440">
    <property type="entry name" value="AdoMet_MTases"/>
    <property type="match status" value="1"/>
</dbReference>
<protein>
    <submittedName>
        <fullName evidence="3">Ribosomal RNA small subunit methyltransferase D</fullName>
        <ecNumber evidence="3">2.1.1.171</ecNumber>
    </submittedName>
</protein>
<dbReference type="Pfam" id="PF03602">
    <property type="entry name" value="Cons_hypoth95"/>
    <property type="match status" value="1"/>
</dbReference>
<proteinExistence type="predicted"/>
<evidence type="ECO:0000256" key="1">
    <source>
        <dbReference type="ARBA" id="ARBA00022603"/>
    </source>
</evidence>
<dbReference type="EC" id="2.1.1.171" evidence="3"/>
<dbReference type="InterPro" id="IPR004398">
    <property type="entry name" value="RNA_MeTrfase_RsmD"/>
</dbReference>
<dbReference type="NCBIfam" id="TIGR00095">
    <property type="entry name" value="16S rRNA (guanine(966)-N(2))-methyltransferase RsmD"/>
    <property type="match status" value="1"/>
</dbReference>
<gene>
    <name evidence="3" type="primary">rsmD</name>
    <name evidence="3" type="ORF">ASN18_2530</name>
</gene>
<dbReference type="PIRSF" id="PIRSF004553">
    <property type="entry name" value="CHP00095"/>
    <property type="match status" value="1"/>
</dbReference>
<evidence type="ECO:0000313" key="4">
    <source>
        <dbReference type="Proteomes" id="UP000060487"/>
    </source>
</evidence>
<evidence type="ECO:0000313" key="3">
    <source>
        <dbReference type="EMBL" id="KWT82081.1"/>
    </source>
</evidence>
<keyword evidence="1 3" id="KW-0489">Methyltransferase</keyword>
<sequence>MKIIAGALKGKTVTVKHSKALRPTSAKVRESLFNIIRQHVPGCSFADLYAGSGAVGFEALSRGAGSVVFVDIDRHAIDTIKENPAFYENHLNAAICGDAVGFVTSEPSRGLSNAPFDIVFADAPYNSDETDKLLQALEHSWILSDTLVIIEHSTKKPMPHSTGTLILLKVYRYGDASLSVYTAATTSLPEDN</sequence>
<dbReference type="PANTHER" id="PTHR43542:SF1">
    <property type="entry name" value="METHYLTRANSFERASE"/>
    <property type="match status" value="1"/>
</dbReference>
<accession>A0ABR5SCQ8</accession>
<dbReference type="Gene3D" id="3.40.50.150">
    <property type="entry name" value="Vaccinia Virus protein VP39"/>
    <property type="match status" value="1"/>
</dbReference>
<dbReference type="Proteomes" id="UP000060487">
    <property type="component" value="Unassembled WGS sequence"/>
</dbReference>
<keyword evidence="4" id="KW-1185">Reference proteome</keyword>
<keyword evidence="2 3" id="KW-0808">Transferase</keyword>
<dbReference type="PANTHER" id="PTHR43542">
    <property type="entry name" value="METHYLTRANSFERASE"/>
    <property type="match status" value="1"/>
</dbReference>